<organism evidence="1 2">
    <name type="scientific">Phocaeicola vulgatus</name>
    <name type="common">Bacteroides vulgatus</name>
    <dbReference type="NCBI Taxonomy" id="821"/>
    <lineage>
        <taxon>Bacteria</taxon>
        <taxon>Pseudomonadati</taxon>
        <taxon>Bacteroidota</taxon>
        <taxon>Bacteroidia</taxon>
        <taxon>Bacteroidales</taxon>
        <taxon>Bacteroidaceae</taxon>
        <taxon>Phocaeicola</taxon>
    </lineage>
</organism>
<sequence length="118" mass="13822">MIYTEYQQVLLTQLQNNDKRIEEIKKEQEEIQNMFLQESKFKPGDLVQVDYKISNATFKVRGWISRITFWKNCPYYHLNLPKKDGSRGLRVKSICDGVLENITSISHIKLEDLKGGAK</sequence>
<name>A0A3E4WNU8_PHOVU</name>
<accession>A0A3E4WNU8</accession>
<evidence type="ECO:0000313" key="1">
    <source>
        <dbReference type="EMBL" id="RGM43978.1"/>
    </source>
</evidence>
<dbReference type="EMBL" id="QSTG01000015">
    <property type="protein sequence ID" value="RGM43978.1"/>
    <property type="molecule type" value="Genomic_DNA"/>
</dbReference>
<proteinExistence type="predicted"/>
<evidence type="ECO:0000313" key="2">
    <source>
        <dbReference type="Proteomes" id="UP000261003"/>
    </source>
</evidence>
<dbReference type="AlphaFoldDB" id="A0A3E4WNU8"/>
<dbReference type="RefSeq" id="WP_117720247.1">
    <property type="nucleotide sequence ID" value="NZ_JAHYNN010000030.1"/>
</dbReference>
<gene>
    <name evidence="1" type="ORF">DXC16_10450</name>
</gene>
<protein>
    <submittedName>
        <fullName evidence="1">Uncharacterized protein</fullName>
    </submittedName>
</protein>
<comment type="caution">
    <text evidence="1">The sequence shown here is derived from an EMBL/GenBank/DDBJ whole genome shotgun (WGS) entry which is preliminary data.</text>
</comment>
<dbReference type="Proteomes" id="UP000261003">
    <property type="component" value="Unassembled WGS sequence"/>
</dbReference>
<reference evidence="1 2" key="1">
    <citation type="submission" date="2018-08" db="EMBL/GenBank/DDBJ databases">
        <title>A genome reference for cultivated species of the human gut microbiota.</title>
        <authorList>
            <person name="Zou Y."/>
            <person name="Xue W."/>
            <person name="Luo G."/>
        </authorList>
    </citation>
    <scope>NUCLEOTIDE SEQUENCE [LARGE SCALE GENOMIC DNA]</scope>
    <source>
        <strain evidence="1 2">OM08-13BH</strain>
    </source>
</reference>